<evidence type="ECO:0000256" key="7">
    <source>
        <dbReference type="SAM" id="Phobius"/>
    </source>
</evidence>
<reference evidence="9" key="1">
    <citation type="submission" date="2020-10" db="EMBL/GenBank/DDBJ databases">
        <authorList>
            <person name="Gilroy R."/>
        </authorList>
    </citation>
    <scope>NUCLEOTIDE SEQUENCE</scope>
    <source>
        <strain evidence="9">CHK181-108</strain>
    </source>
</reference>
<protein>
    <submittedName>
        <fullName evidence="9">Exopolysaccharide biosynthesis polyprenyl glycosylphosphotransferase</fullName>
    </submittedName>
</protein>
<comment type="subcellular location">
    <subcellularLocation>
        <location evidence="1">Membrane</location>
        <topology evidence="1">Multi-pass membrane protein</topology>
    </subcellularLocation>
</comment>
<evidence type="ECO:0000259" key="8">
    <source>
        <dbReference type="Pfam" id="PF02397"/>
    </source>
</evidence>
<evidence type="ECO:0000313" key="9">
    <source>
        <dbReference type="EMBL" id="HIT84612.1"/>
    </source>
</evidence>
<feature type="transmembrane region" description="Helical" evidence="7">
    <location>
        <begin position="43"/>
        <end position="61"/>
    </location>
</feature>
<dbReference type="GO" id="GO:0016780">
    <property type="term" value="F:phosphotransferase activity, for other substituted phosphate groups"/>
    <property type="evidence" value="ECO:0007669"/>
    <property type="project" value="TreeGrafter"/>
</dbReference>
<name>A0A9D1H2R6_9FIRM</name>
<evidence type="ECO:0000256" key="3">
    <source>
        <dbReference type="ARBA" id="ARBA00022679"/>
    </source>
</evidence>
<dbReference type="Proteomes" id="UP000824165">
    <property type="component" value="Unassembled WGS sequence"/>
</dbReference>
<evidence type="ECO:0000256" key="4">
    <source>
        <dbReference type="ARBA" id="ARBA00022692"/>
    </source>
</evidence>
<dbReference type="PANTHER" id="PTHR30576:SF0">
    <property type="entry name" value="UNDECAPRENYL-PHOSPHATE N-ACETYLGALACTOSAMINYL 1-PHOSPHATE TRANSFERASE-RELATED"/>
    <property type="match status" value="1"/>
</dbReference>
<keyword evidence="4 7" id="KW-0812">Transmembrane</keyword>
<gene>
    <name evidence="9" type="ORF">IAA60_01770</name>
</gene>
<dbReference type="PANTHER" id="PTHR30576">
    <property type="entry name" value="COLANIC BIOSYNTHESIS UDP-GLUCOSE LIPID CARRIER TRANSFERASE"/>
    <property type="match status" value="1"/>
</dbReference>
<evidence type="ECO:0000313" key="10">
    <source>
        <dbReference type="Proteomes" id="UP000824165"/>
    </source>
</evidence>
<reference evidence="9" key="2">
    <citation type="journal article" date="2021" name="PeerJ">
        <title>Extensive microbial diversity within the chicken gut microbiome revealed by metagenomics and culture.</title>
        <authorList>
            <person name="Gilroy R."/>
            <person name="Ravi A."/>
            <person name="Getino M."/>
            <person name="Pursley I."/>
            <person name="Horton D.L."/>
            <person name="Alikhan N.F."/>
            <person name="Baker D."/>
            <person name="Gharbi K."/>
            <person name="Hall N."/>
            <person name="Watson M."/>
            <person name="Adriaenssens E.M."/>
            <person name="Foster-Nyarko E."/>
            <person name="Jarju S."/>
            <person name="Secka A."/>
            <person name="Antonio M."/>
            <person name="Oren A."/>
            <person name="Chaudhuri R.R."/>
            <person name="La Ragione R."/>
            <person name="Hildebrand F."/>
            <person name="Pallen M.J."/>
        </authorList>
    </citation>
    <scope>NUCLEOTIDE SEQUENCE</scope>
    <source>
        <strain evidence="9">CHK181-108</strain>
    </source>
</reference>
<dbReference type="InterPro" id="IPR003362">
    <property type="entry name" value="Bact_transf"/>
</dbReference>
<comment type="caution">
    <text evidence="9">The sequence shown here is derived from an EMBL/GenBank/DDBJ whole genome shotgun (WGS) entry which is preliminary data.</text>
</comment>
<feature type="domain" description="Bacterial sugar transferase" evidence="8">
    <location>
        <begin position="255"/>
        <end position="435"/>
    </location>
</feature>
<dbReference type="NCBIfam" id="TIGR03025">
    <property type="entry name" value="EPS_sugtrans"/>
    <property type="match status" value="1"/>
</dbReference>
<keyword evidence="3" id="KW-0808">Transferase</keyword>
<feature type="transmembrane region" description="Helical" evidence="7">
    <location>
        <begin position="82"/>
        <end position="101"/>
    </location>
</feature>
<dbReference type="Pfam" id="PF02397">
    <property type="entry name" value="Bac_transf"/>
    <property type="match status" value="1"/>
</dbReference>
<accession>A0A9D1H2R6</accession>
<keyword evidence="5 7" id="KW-1133">Transmembrane helix</keyword>
<dbReference type="AlphaFoldDB" id="A0A9D1H2R6"/>
<organism evidence="9 10">
    <name type="scientific">Candidatus Ornithomonoglobus intestinigallinarum</name>
    <dbReference type="NCBI Taxonomy" id="2840894"/>
    <lineage>
        <taxon>Bacteria</taxon>
        <taxon>Bacillati</taxon>
        <taxon>Bacillota</taxon>
        <taxon>Clostridia</taxon>
        <taxon>Candidatus Ornithomonoglobus</taxon>
    </lineage>
</organism>
<dbReference type="EMBL" id="DVLU01000014">
    <property type="protein sequence ID" value="HIT84612.1"/>
    <property type="molecule type" value="Genomic_DNA"/>
</dbReference>
<keyword evidence="6 7" id="KW-0472">Membrane</keyword>
<proteinExistence type="inferred from homology"/>
<dbReference type="GO" id="GO:0016020">
    <property type="term" value="C:membrane"/>
    <property type="evidence" value="ECO:0007669"/>
    <property type="project" value="UniProtKB-SubCell"/>
</dbReference>
<dbReference type="InterPro" id="IPR017475">
    <property type="entry name" value="EPS_sugar_tfrase"/>
</dbReference>
<evidence type="ECO:0000256" key="5">
    <source>
        <dbReference type="ARBA" id="ARBA00022989"/>
    </source>
</evidence>
<sequence>MKARNMRAEGRRSLLLNASVLAAAAFAAWAVLPECGPIGMRNMIFLNMVYVCGMLCFMHWLEKYSDLISGLYEKTVSTALSSIYMFAVTALINLLIFGSAVRLAHDALLCLAGGIFVFGTDALFEAYCSAHYRPPKLLIIDTDSNNLRRMKRIKYGVLRIYDSWYEDVGKITPEDFREFAADRFPQFDAVCILDGLSDEEYHIAVNTATSLNKELFIVPEMIDVGKTNAKIVCFDDILTLYMPKTEIGTVELFVKRAVDILVSSVGLLLAAVPMAVTAAAVKATSPGPVIYSQVRYTRDKRKFKIYKFRTMVADAEKLRGPKFAEKDDPRITKVGRILRSARIDELPQLVNVLKGDMSIVGPRPERPVFADVFEKEIERYGDRFKVKAGLTSLSHVYGRYSTYIHDRTYYDLFYISHYSLPLDFKILLLTTKTVFLKSAAEGEDDFKEKTVAVTSKEVSLK</sequence>
<evidence type="ECO:0000256" key="6">
    <source>
        <dbReference type="ARBA" id="ARBA00023136"/>
    </source>
</evidence>
<evidence type="ECO:0000256" key="2">
    <source>
        <dbReference type="ARBA" id="ARBA00006464"/>
    </source>
</evidence>
<evidence type="ECO:0000256" key="1">
    <source>
        <dbReference type="ARBA" id="ARBA00004141"/>
    </source>
</evidence>
<comment type="similarity">
    <text evidence="2">Belongs to the bacterial sugar transferase family.</text>
</comment>